<keyword evidence="4" id="KW-0274">FAD</keyword>
<keyword evidence="5" id="KW-0560">Oxidoreductase</keyword>
<dbReference type="GO" id="GO:0003955">
    <property type="term" value="F:NAD(P)H dehydrogenase (quinone) activity"/>
    <property type="evidence" value="ECO:0007669"/>
    <property type="project" value="TreeGrafter"/>
</dbReference>
<dbReference type="Pfam" id="PF07992">
    <property type="entry name" value="Pyr_redox_2"/>
    <property type="match status" value="1"/>
</dbReference>
<evidence type="ECO:0000256" key="1">
    <source>
        <dbReference type="ARBA" id="ARBA00001974"/>
    </source>
</evidence>
<comment type="caution">
    <text evidence="7">The sequence shown here is derived from an EMBL/GenBank/DDBJ whole genome shotgun (WGS) entry which is preliminary data.</text>
</comment>
<sequence length="373" mass="41941">MILQESHKIKTLVLVGGGHAHIHILNKYNKKRYQNIKIILISSDTYQYYSGMASGYLEGIYQQDDFRFNLKAICNERGIVFIEDSVVKIDYENQVLHTKGNQKIEYDFLSLNTGSIVKVKKKELGPNVFSVKPLSNLKKIKNAIESLVKLDKSIVIMGGGAAGIEIALALSMYQQNDSNIHLTLIDRHNTLLNGSPKRVQEIVTSRMKEVGIETYLGGFVTDINENYVYLENGQKIAFDVLVLASGVAQTSLYKDSNFIVDDSSSMLVNDNLQSLSADNVFGAGDCIQIRNNNLVKKNGVYAIRQAPILWKNILKVIKGKSLKRFKAQKTYLQIISLGQKKGILIYGKLVISGYFAWKIKDLIDTSYMKKNKK</sequence>
<dbReference type="Gene3D" id="3.50.50.100">
    <property type="match status" value="1"/>
</dbReference>
<feature type="domain" description="FAD/NAD(P)-binding" evidence="6">
    <location>
        <begin position="11"/>
        <end position="291"/>
    </location>
</feature>
<organism evidence="7 8">
    <name type="scientific">Peloplasma aerotolerans</name>
    <dbReference type="NCBI Taxonomy" id="3044389"/>
    <lineage>
        <taxon>Bacteria</taxon>
        <taxon>Bacillati</taxon>
        <taxon>Mycoplasmatota</taxon>
        <taxon>Mollicutes</taxon>
        <taxon>Acholeplasmatales</taxon>
        <taxon>Acholeplasmataceae</taxon>
        <taxon>Peloplasma</taxon>
    </lineage>
</organism>
<dbReference type="GO" id="GO:0019646">
    <property type="term" value="P:aerobic electron transport chain"/>
    <property type="evidence" value="ECO:0007669"/>
    <property type="project" value="TreeGrafter"/>
</dbReference>
<dbReference type="InterPro" id="IPR051169">
    <property type="entry name" value="NADH-Q_oxidoreductase"/>
</dbReference>
<keyword evidence="3" id="KW-0285">Flavoprotein</keyword>
<evidence type="ECO:0000256" key="3">
    <source>
        <dbReference type="ARBA" id="ARBA00022630"/>
    </source>
</evidence>
<dbReference type="Proteomes" id="UP001431532">
    <property type="component" value="Unassembled WGS sequence"/>
</dbReference>
<gene>
    <name evidence="7" type="ORF">QJ521_05745</name>
</gene>
<dbReference type="PANTHER" id="PTHR42913">
    <property type="entry name" value="APOPTOSIS-INDUCING FACTOR 1"/>
    <property type="match status" value="1"/>
</dbReference>
<dbReference type="SUPFAM" id="SSF51905">
    <property type="entry name" value="FAD/NAD(P)-binding domain"/>
    <property type="match status" value="2"/>
</dbReference>
<evidence type="ECO:0000259" key="6">
    <source>
        <dbReference type="Pfam" id="PF07992"/>
    </source>
</evidence>
<comment type="similarity">
    <text evidence="2">Belongs to the NADH dehydrogenase family.</text>
</comment>
<keyword evidence="8" id="KW-1185">Reference proteome</keyword>
<name>A0AAW6U9C3_9MOLU</name>
<evidence type="ECO:0000313" key="8">
    <source>
        <dbReference type="Proteomes" id="UP001431532"/>
    </source>
</evidence>
<proteinExistence type="inferred from homology"/>
<accession>A0AAW6U9C3</accession>
<evidence type="ECO:0000313" key="7">
    <source>
        <dbReference type="EMBL" id="MDI6453057.1"/>
    </source>
</evidence>
<dbReference type="InterPro" id="IPR023753">
    <property type="entry name" value="FAD/NAD-binding_dom"/>
</dbReference>
<dbReference type="InterPro" id="IPR036188">
    <property type="entry name" value="FAD/NAD-bd_sf"/>
</dbReference>
<evidence type="ECO:0000256" key="5">
    <source>
        <dbReference type="ARBA" id="ARBA00023002"/>
    </source>
</evidence>
<dbReference type="AlphaFoldDB" id="A0AAW6U9C3"/>
<dbReference type="PANTHER" id="PTHR42913:SF9">
    <property type="entry name" value="SLR1591 PROTEIN"/>
    <property type="match status" value="1"/>
</dbReference>
<comment type="cofactor">
    <cofactor evidence="1">
        <name>FAD</name>
        <dbReference type="ChEBI" id="CHEBI:57692"/>
    </cofactor>
</comment>
<evidence type="ECO:0000256" key="2">
    <source>
        <dbReference type="ARBA" id="ARBA00005272"/>
    </source>
</evidence>
<evidence type="ECO:0000256" key="4">
    <source>
        <dbReference type="ARBA" id="ARBA00022827"/>
    </source>
</evidence>
<dbReference type="PRINTS" id="PR00368">
    <property type="entry name" value="FADPNR"/>
</dbReference>
<dbReference type="EMBL" id="JASCXW010000016">
    <property type="protein sequence ID" value="MDI6453057.1"/>
    <property type="molecule type" value="Genomic_DNA"/>
</dbReference>
<dbReference type="RefSeq" id="WP_282839486.1">
    <property type="nucleotide sequence ID" value="NZ_JASCXW010000016.1"/>
</dbReference>
<protein>
    <submittedName>
        <fullName evidence="7">FAD-dependent oxidoreductase</fullName>
    </submittedName>
</protein>
<reference evidence="7" key="1">
    <citation type="submission" date="2023-05" db="EMBL/GenBank/DDBJ databases">
        <title>Mariniplasma microaerophilum sp. nov., a novel anaerobic mollicute isolated from terrestrial mud volcano, Taman Peninsula, Russia.</title>
        <authorList>
            <person name="Khomyakova M.A."/>
            <person name="Merkel A.Y."/>
            <person name="Slobodkin A.I."/>
        </authorList>
    </citation>
    <scope>NUCLEOTIDE SEQUENCE</scope>
    <source>
        <strain evidence="7">M4Ah</strain>
    </source>
</reference>